<keyword evidence="1" id="KW-0413">Isomerase</keyword>
<evidence type="ECO:0000313" key="1">
    <source>
        <dbReference type="EMBL" id="GJH22535.1"/>
    </source>
</evidence>
<gene>
    <name evidence="1" type="ORF">CBA19CS22_38355</name>
</gene>
<evidence type="ECO:0000313" key="2">
    <source>
        <dbReference type="Proteomes" id="UP001055013"/>
    </source>
</evidence>
<protein>
    <submittedName>
        <fullName evidence="1">2-hydroxyhepta-2,4-diene-1,7-dioate isomerase</fullName>
    </submittedName>
</protein>
<organism evidence="1 2">
    <name type="scientific">Caballeronia novacaledonica</name>
    <dbReference type="NCBI Taxonomy" id="1544861"/>
    <lineage>
        <taxon>Bacteria</taxon>
        <taxon>Pseudomonadati</taxon>
        <taxon>Pseudomonadota</taxon>
        <taxon>Betaproteobacteria</taxon>
        <taxon>Burkholderiales</taxon>
        <taxon>Burkholderiaceae</taxon>
        <taxon>Caballeronia</taxon>
    </lineage>
</organism>
<reference evidence="1" key="1">
    <citation type="submission" date="2021-09" db="EMBL/GenBank/DDBJ databases">
        <title>Isolation and characterization of 3-chlorobenzoate degrading bacteria from soils in Shizuoka.</title>
        <authorList>
            <person name="Ifat A."/>
            <person name="Ogawa N."/>
            <person name="Kimbara K."/>
            <person name="Moriuchi R."/>
            <person name="Dohra H."/>
            <person name="Shintani M."/>
        </authorList>
    </citation>
    <scope>NUCLEOTIDE SEQUENCE</scope>
    <source>
        <strain evidence="1">19CS2-2</strain>
    </source>
</reference>
<accession>A0ACB5R5C5</accession>
<proteinExistence type="predicted"/>
<dbReference type="EMBL" id="BPUR01000043">
    <property type="protein sequence ID" value="GJH22535.1"/>
    <property type="molecule type" value="Genomic_DNA"/>
</dbReference>
<comment type="caution">
    <text evidence="1">The sequence shown here is derived from an EMBL/GenBank/DDBJ whole genome shotgun (WGS) entry which is preliminary data.</text>
</comment>
<dbReference type="Proteomes" id="UP001055013">
    <property type="component" value="Unassembled WGS sequence"/>
</dbReference>
<name>A0ACB5R5C5_9BURK</name>
<keyword evidence="2" id="KW-1185">Reference proteome</keyword>
<sequence>MFPPVDYLVHLDGESLPRDVDADTLRQLLSSGKKCRPPQVGTVYGTLLNDRGALDALGDAVNAAPYKAPPKAPILYVRPRNALAGHGSTVAVPEGIDGVEIGGSVGIVIGRTACRVRVEEALDFVGGYVALADICIPHASVYRPSVRFRARDNFCVIGPSVVGRRHVKSQDELSIKVHVTGGKSFSASTATCVRKAARLIADVTEFMTLNPGDVLTLGVPQGSPIARAGDEVTVTIDGWASLRFSLENEEAIGDAR</sequence>